<dbReference type="PROSITE" id="PS50026">
    <property type="entry name" value="EGF_3"/>
    <property type="match status" value="2"/>
</dbReference>
<dbReference type="InterPro" id="IPR018097">
    <property type="entry name" value="EGF_Ca-bd_CS"/>
</dbReference>
<name>A0ABN7SK19_OIKDI</name>
<dbReference type="PANTHER" id="PTHR12916:SF4">
    <property type="entry name" value="UNINFLATABLE, ISOFORM C"/>
    <property type="match status" value="1"/>
</dbReference>
<evidence type="ECO:0000313" key="7">
    <source>
        <dbReference type="EMBL" id="CAG5096938.1"/>
    </source>
</evidence>
<feature type="disulfide bond" evidence="5">
    <location>
        <begin position="85"/>
        <end position="94"/>
    </location>
</feature>
<dbReference type="Proteomes" id="UP001158576">
    <property type="component" value="Chromosome XSR"/>
</dbReference>
<dbReference type="SUPFAM" id="SSF49854">
    <property type="entry name" value="Spermadhesin, CUB domain"/>
    <property type="match status" value="1"/>
</dbReference>
<keyword evidence="8" id="KW-1185">Reference proteome</keyword>
<keyword evidence="2" id="KW-0732">Signal</keyword>
<evidence type="ECO:0000259" key="6">
    <source>
        <dbReference type="PROSITE" id="PS50026"/>
    </source>
</evidence>
<dbReference type="InterPro" id="IPR000742">
    <property type="entry name" value="EGF"/>
</dbReference>
<sequence>MSSVNYVELFTVTAAGTLQGKYCGEGTGFAGEEFLYQGPVVIEWKSDGGVNNIGFRIEYEVISADPCDNVQCQNGGTCDEGMCVCLAGFEGELCQENVDDCIDVSCNNGSCVDGVNDFYCDCFSGFTGY</sequence>
<organism evidence="7 8">
    <name type="scientific">Oikopleura dioica</name>
    <name type="common">Tunicate</name>
    <dbReference type="NCBI Taxonomy" id="34765"/>
    <lineage>
        <taxon>Eukaryota</taxon>
        <taxon>Metazoa</taxon>
        <taxon>Chordata</taxon>
        <taxon>Tunicata</taxon>
        <taxon>Appendicularia</taxon>
        <taxon>Copelata</taxon>
        <taxon>Oikopleuridae</taxon>
        <taxon>Oikopleura</taxon>
    </lineage>
</organism>
<accession>A0ABN7SK19</accession>
<gene>
    <name evidence="7" type="ORF">OKIOD_LOCUS6413</name>
</gene>
<dbReference type="PROSITE" id="PS01186">
    <property type="entry name" value="EGF_2"/>
    <property type="match status" value="1"/>
</dbReference>
<evidence type="ECO:0000256" key="4">
    <source>
        <dbReference type="ARBA" id="ARBA00023157"/>
    </source>
</evidence>
<feature type="domain" description="EGF-like" evidence="6">
    <location>
        <begin position="97"/>
        <end position="129"/>
    </location>
</feature>
<feature type="domain" description="EGF-like" evidence="6">
    <location>
        <begin position="63"/>
        <end position="95"/>
    </location>
</feature>
<evidence type="ECO:0000256" key="1">
    <source>
        <dbReference type="ARBA" id="ARBA00022536"/>
    </source>
</evidence>
<evidence type="ECO:0000256" key="5">
    <source>
        <dbReference type="PROSITE-ProRule" id="PRU00076"/>
    </source>
</evidence>
<evidence type="ECO:0000256" key="2">
    <source>
        <dbReference type="ARBA" id="ARBA00022729"/>
    </source>
</evidence>
<dbReference type="Pfam" id="PF07974">
    <property type="entry name" value="EGF_2"/>
    <property type="match status" value="1"/>
</dbReference>
<dbReference type="InterPro" id="IPR013111">
    <property type="entry name" value="EGF_extracell"/>
</dbReference>
<evidence type="ECO:0000313" key="8">
    <source>
        <dbReference type="Proteomes" id="UP001158576"/>
    </source>
</evidence>
<feature type="disulfide bond" evidence="5">
    <location>
        <begin position="101"/>
        <end position="111"/>
    </location>
</feature>
<comment type="caution">
    <text evidence="5">Lacks conserved residue(s) required for the propagation of feature annotation.</text>
</comment>
<dbReference type="InterPro" id="IPR035914">
    <property type="entry name" value="Sperma_CUB_dom_sf"/>
</dbReference>
<dbReference type="PROSITE" id="PS01187">
    <property type="entry name" value="EGF_CA"/>
    <property type="match status" value="1"/>
</dbReference>
<dbReference type="PROSITE" id="PS00022">
    <property type="entry name" value="EGF_1"/>
    <property type="match status" value="1"/>
</dbReference>
<protein>
    <submittedName>
        <fullName evidence="7">Oidioi.mRNA.OKI2018_I69.XSR.g14855.t1.cds</fullName>
    </submittedName>
</protein>
<evidence type="ECO:0000256" key="3">
    <source>
        <dbReference type="ARBA" id="ARBA00022737"/>
    </source>
</evidence>
<dbReference type="CDD" id="cd00054">
    <property type="entry name" value="EGF_CA"/>
    <property type="match status" value="1"/>
</dbReference>
<keyword evidence="3" id="KW-0677">Repeat</keyword>
<reference evidence="7 8" key="1">
    <citation type="submission" date="2021-04" db="EMBL/GenBank/DDBJ databases">
        <authorList>
            <person name="Bliznina A."/>
        </authorList>
    </citation>
    <scope>NUCLEOTIDE SEQUENCE [LARGE SCALE GENOMIC DNA]</scope>
</reference>
<keyword evidence="1 5" id="KW-0245">EGF-like domain</keyword>
<dbReference type="PROSITE" id="PS00010">
    <property type="entry name" value="ASX_HYDROXYL"/>
    <property type="match status" value="1"/>
</dbReference>
<keyword evidence="4 5" id="KW-1015">Disulfide bond</keyword>
<dbReference type="SMART" id="SM00181">
    <property type="entry name" value="EGF"/>
    <property type="match status" value="2"/>
</dbReference>
<dbReference type="InterPro" id="IPR000152">
    <property type="entry name" value="EGF-type_Asp/Asn_hydroxyl_site"/>
</dbReference>
<proteinExistence type="predicted"/>
<dbReference type="SUPFAM" id="SSF57196">
    <property type="entry name" value="EGF/Laminin"/>
    <property type="match status" value="2"/>
</dbReference>
<dbReference type="Pfam" id="PF00008">
    <property type="entry name" value="EGF"/>
    <property type="match status" value="1"/>
</dbReference>
<dbReference type="PANTHER" id="PTHR12916">
    <property type="entry name" value="CYTOCHROME C OXIDASE POLYPEPTIDE VIC-2"/>
    <property type="match status" value="1"/>
</dbReference>
<dbReference type="EMBL" id="OU015569">
    <property type="protein sequence ID" value="CAG5096938.1"/>
    <property type="molecule type" value="Genomic_DNA"/>
</dbReference>
<dbReference type="Gene3D" id="2.10.25.10">
    <property type="entry name" value="Laminin"/>
    <property type="match status" value="2"/>
</dbReference>